<evidence type="ECO:0000256" key="1">
    <source>
        <dbReference type="ARBA" id="ARBA00004413"/>
    </source>
</evidence>
<dbReference type="Proteomes" id="UP000680304">
    <property type="component" value="Unassembled WGS sequence"/>
</dbReference>
<dbReference type="InterPro" id="IPR050763">
    <property type="entry name" value="ABC_transporter_ATP-binding"/>
</dbReference>
<dbReference type="PANTHER" id="PTHR42711:SF19">
    <property type="entry name" value="DOXORUBICIN RESISTANCE ATP-BINDING PROTEIN DRRA"/>
    <property type="match status" value="1"/>
</dbReference>
<evidence type="ECO:0000256" key="5">
    <source>
        <dbReference type="ARBA" id="ARBA00022840"/>
    </source>
</evidence>
<name>A0ABQ4NFV7_9BACL</name>
<keyword evidence="11" id="KW-1185">Reference proteome</keyword>
<dbReference type="PROSITE" id="PS50893">
    <property type="entry name" value="ABC_TRANSPORTER_2"/>
    <property type="match status" value="1"/>
</dbReference>
<dbReference type="Gene3D" id="3.40.50.300">
    <property type="entry name" value="P-loop containing nucleotide triphosphate hydrolases"/>
    <property type="match status" value="1"/>
</dbReference>
<dbReference type="PROSITE" id="PS00211">
    <property type="entry name" value="ABC_TRANSPORTER_1"/>
    <property type="match status" value="1"/>
</dbReference>
<gene>
    <name evidence="10" type="ORF">PACILC2_56720</name>
</gene>
<keyword evidence="7" id="KW-0472">Membrane</keyword>
<comment type="caution">
    <text evidence="10">The sequence shown here is derived from an EMBL/GenBank/DDBJ whole genome shotgun (WGS) entry which is preliminary data.</text>
</comment>
<dbReference type="NCBIfam" id="TIGR01188">
    <property type="entry name" value="drrA"/>
    <property type="match status" value="1"/>
</dbReference>
<keyword evidence="5 10" id="KW-0067">ATP-binding</keyword>
<keyword evidence="2" id="KW-0813">Transport</keyword>
<sequence length="312" mass="34541">MGEVMISVRELRKAYGDRTVLDGLSFEVECGTIFALLGENGAGKTTTVRILSTLIQPDAGKATIAGHDCIKNAAAIRKIISLTGQYTAVDEQLTGEENLRMMGRLSRLDRHTIKKRTTELLQQFDLEEAAGRQVKTYSGGMRRRLDIAVSLLASPSIIFLDEPTTGLDPRSRMRLWDTIRQLAQSGTTILLTTQYLEEADKLADRIAVMNGGRIVAEGTAEELKRIVGSEWIELIFRHRDDLAKARALVNGQPDETRNTIAVPSDGSAESLRRLLNGLHERGIEPESVQLRKPTLDDVFIQMTGRQKEAVSV</sequence>
<comment type="subcellular location">
    <subcellularLocation>
        <location evidence="1">Cell membrane</location>
        <topology evidence="1">Peripheral membrane protein</topology>
        <orientation evidence="1">Cytoplasmic side</orientation>
    </subcellularLocation>
</comment>
<accession>A0ABQ4NFV7</accession>
<evidence type="ECO:0000259" key="9">
    <source>
        <dbReference type="PROSITE" id="PS50893"/>
    </source>
</evidence>
<dbReference type="SMART" id="SM00382">
    <property type="entry name" value="AAA"/>
    <property type="match status" value="1"/>
</dbReference>
<dbReference type="InterPro" id="IPR005894">
    <property type="entry name" value="DrrA"/>
</dbReference>
<evidence type="ECO:0000256" key="8">
    <source>
        <dbReference type="ARBA" id="ARBA00049985"/>
    </source>
</evidence>
<dbReference type="EMBL" id="BOVJ01000255">
    <property type="protein sequence ID" value="GIQ67104.1"/>
    <property type="molecule type" value="Genomic_DNA"/>
</dbReference>
<evidence type="ECO:0000256" key="6">
    <source>
        <dbReference type="ARBA" id="ARBA00022967"/>
    </source>
</evidence>
<dbReference type="InterPro" id="IPR027417">
    <property type="entry name" value="P-loop_NTPase"/>
</dbReference>
<keyword evidence="3" id="KW-1003">Cell membrane</keyword>
<evidence type="ECO:0000313" key="11">
    <source>
        <dbReference type="Proteomes" id="UP000680304"/>
    </source>
</evidence>
<dbReference type="PANTHER" id="PTHR42711">
    <property type="entry name" value="ABC TRANSPORTER ATP-BINDING PROTEIN"/>
    <property type="match status" value="1"/>
</dbReference>
<dbReference type="GO" id="GO:0005524">
    <property type="term" value="F:ATP binding"/>
    <property type="evidence" value="ECO:0007669"/>
    <property type="project" value="UniProtKB-KW"/>
</dbReference>
<evidence type="ECO:0000313" key="10">
    <source>
        <dbReference type="EMBL" id="GIQ67104.1"/>
    </source>
</evidence>
<dbReference type="InterPro" id="IPR003439">
    <property type="entry name" value="ABC_transporter-like_ATP-bd"/>
</dbReference>
<feature type="domain" description="ABC transporter" evidence="9">
    <location>
        <begin position="6"/>
        <end position="236"/>
    </location>
</feature>
<dbReference type="InterPro" id="IPR017871">
    <property type="entry name" value="ABC_transporter-like_CS"/>
</dbReference>
<organism evidence="10 11">
    <name type="scientific">Paenibacillus cisolokensis</name>
    <dbReference type="NCBI Taxonomy" id="1658519"/>
    <lineage>
        <taxon>Bacteria</taxon>
        <taxon>Bacillati</taxon>
        <taxon>Bacillota</taxon>
        <taxon>Bacilli</taxon>
        <taxon>Bacillales</taxon>
        <taxon>Paenibacillaceae</taxon>
        <taxon>Paenibacillus</taxon>
    </lineage>
</organism>
<keyword evidence="4" id="KW-0547">Nucleotide-binding</keyword>
<dbReference type="InterPro" id="IPR003593">
    <property type="entry name" value="AAA+_ATPase"/>
</dbReference>
<keyword evidence="6" id="KW-1278">Translocase</keyword>
<evidence type="ECO:0000256" key="3">
    <source>
        <dbReference type="ARBA" id="ARBA00022475"/>
    </source>
</evidence>
<dbReference type="Pfam" id="PF00005">
    <property type="entry name" value="ABC_tran"/>
    <property type="match status" value="1"/>
</dbReference>
<protein>
    <submittedName>
        <fullName evidence="10">Daunorubicin resistance protein DrrA family ABC transporter ATP-binding protein</fullName>
    </submittedName>
</protein>
<reference evidence="10 11" key="1">
    <citation type="submission" date="2021-04" db="EMBL/GenBank/DDBJ databases">
        <title>Draft genome sequence of Paenibacillus cisolokensis, LC2-13A.</title>
        <authorList>
            <person name="Uke A."/>
            <person name="Chhe C."/>
            <person name="Baramee S."/>
            <person name="Kosugi A."/>
        </authorList>
    </citation>
    <scope>NUCLEOTIDE SEQUENCE [LARGE SCALE GENOMIC DNA]</scope>
    <source>
        <strain evidence="10 11">LC2-13A</strain>
    </source>
</reference>
<dbReference type="SUPFAM" id="SSF52540">
    <property type="entry name" value="P-loop containing nucleoside triphosphate hydrolases"/>
    <property type="match status" value="1"/>
</dbReference>
<proteinExistence type="inferred from homology"/>
<evidence type="ECO:0000256" key="2">
    <source>
        <dbReference type="ARBA" id="ARBA00022448"/>
    </source>
</evidence>
<comment type="similarity">
    <text evidence="8">Belongs to the ABC transporter superfamily. Drug exporter-1 (DrugE1) (TC 3.A.1.105) family.</text>
</comment>
<evidence type="ECO:0000256" key="7">
    <source>
        <dbReference type="ARBA" id="ARBA00023136"/>
    </source>
</evidence>
<evidence type="ECO:0000256" key="4">
    <source>
        <dbReference type="ARBA" id="ARBA00022741"/>
    </source>
</evidence>